<proteinExistence type="predicted"/>
<gene>
    <name evidence="1" type="ORF">OG517_16765</name>
</gene>
<accession>A0ABZ1TEY8</accession>
<name>A0ABZ1TEY8_STRVG</name>
<protein>
    <submittedName>
        <fullName evidence="1">Uncharacterized protein</fullName>
    </submittedName>
</protein>
<dbReference type="EMBL" id="CP108090">
    <property type="protein sequence ID" value="WUQ12954.1"/>
    <property type="molecule type" value="Genomic_DNA"/>
</dbReference>
<evidence type="ECO:0000313" key="2">
    <source>
        <dbReference type="Proteomes" id="UP001432039"/>
    </source>
</evidence>
<organism evidence="1 2">
    <name type="scientific">Streptomyces virginiae</name>
    <name type="common">Streptomyces cinnamonensis</name>
    <dbReference type="NCBI Taxonomy" id="1961"/>
    <lineage>
        <taxon>Bacteria</taxon>
        <taxon>Bacillati</taxon>
        <taxon>Actinomycetota</taxon>
        <taxon>Actinomycetes</taxon>
        <taxon>Kitasatosporales</taxon>
        <taxon>Streptomycetaceae</taxon>
        <taxon>Streptomyces</taxon>
    </lineage>
</organism>
<keyword evidence="2" id="KW-1185">Reference proteome</keyword>
<reference evidence="1" key="1">
    <citation type="submission" date="2022-10" db="EMBL/GenBank/DDBJ databases">
        <title>The complete genomes of actinobacterial strains from the NBC collection.</title>
        <authorList>
            <person name="Joergensen T.S."/>
            <person name="Alvarez Arevalo M."/>
            <person name="Sterndorff E.B."/>
            <person name="Faurdal D."/>
            <person name="Vuksanovic O."/>
            <person name="Mourched A.-S."/>
            <person name="Charusanti P."/>
            <person name="Shaw S."/>
            <person name="Blin K."/>
            <person name="Weber T."/>
        </authorList>
    </citation>
    <scope>NUCLEOTIDE SEQUENCE</scope>
    <source>
        <strain evidence="1">NBC_00248</strain>
    </source>
</reference>
<sequence length="84" mass="9326">MVGAARSGFTVRQIPVAMRERTTGRPSASPFRAMVYLSRAGLVLLLAMIRRMPDELKAFTPGTPAYTAFQQRTAELVDRRLTKA</sequence>
<dbReference type="RefSeq" id="WP_328962060.1">
    <property type="nucleotide sequence ID" value="NZ_CP108090.1"/>
</dbReference>
<evidence type="ECO:0000313" key="1">
    <source>
        <dbReference type="EMBL" id="WUQ12954.1"/>
    </source>
</evidence>
<dbReference type="Proteomes" id="UP001432039">
    <property type="component" value="Chromosome"/>
</dbReference>